<keyword evidence="6" id="KW-0862">Zinc</keyword>
<evidence type="ECO:0000256" key="8">
    <source>
        <dbReference type="RuleBase" id="RU004447"/>
    </source>
</evidence>
<dbReference type="InterPro" id="IPR050626">
    <property type="entry name" value="Peptidase_M16"/>
</dbReference>
<dbReference type="STRING" id="880526.GCA_000427365_00784"/>
<accession>A0A379MNZ7</accession>
<comment type="similarity">
    <text evidence="2 8">Belongs to the peptidase M16 family.</text>
</comment>
<dbReference type="Gene3D" id="3.30.830.10">
    <property type="entry name" value="Metalloenzyme, LuxS/M16 peptidase-like"/>
    <property type="match status" value="4"/>
</dbReference>
<evidence type="ECO:0000259" key="11">
    <source>
        <dbReference type="Pfam" id="PF05193"/>
    </source>
</evidence>
<dbReference type="PANTHER" id="PTHR43690:SF34">
    <property type="entry name" value="ZINC PROTEASE PQQL-LIKE"/>
    <property type="match status" value="1"/>
</dbReference>
<feature type="chain" id="PRO_5016656355" evidence="9">
    <location>
        <begin position="35"/>
        <end position="954"/>
    </location>
</feature>
<dbReference type="OrthoDB" id="9811314at2"/>
<dbReference type="InterPro" id="IPR011249">
    <property type="entry name" value="Metalloenz_LuxS/M16"/>
</dbReference>
<dbReference type="InterPro" id="IPR007863">
    <property type="entry name" value="Peptidase_M16_C"/>
</dbReference>
<dbReference type="SUPFAM" id="SSF63411">
    <property type="entry name" value="LuxS/MPP-like metallohydrolase"/>
    <property type="match status" value="4"/>
</dbReference>
<dbReference type="EMBL" id="UGVL01000001">
    <property type="protein sequence ID" value="SUE33454.1"/>
    <property type="molecule type" value="Genomic_DNA"/>
</dbReference>
<evidence type="ECO:0000256" key="1">
    <source>
        <dbReference type="ARBA" id="ARBA00001947"/>
    </source>
</evidence>
<evidence type="ECO:0000256" key="5">
    <source>
        <dbReference type="ARBA" id="ARBA00022801"/>
    </source>
</evidence>
<keyword evidence="5 12" id="KW-0378">Hydrolase</keyword>
<comment type="cofactor">
    <cofactor evidence="1">
        <name>Zn(2+)</name>
        <dbReference type="ChEBI" id="CHEBI:29105"/>
    </cofactor>
</comment>
<feature type="domain" description="Peptidase M16 C-terminal" evidence="11">
    <location>
        <begin position="222"/>
        <end position="403"/>
    </location>
</feature>
<evidence type="ECO:0000256" key="9">
    <source>
        <dbReference type="SAM" id="SignalP"/>
    </source>
</evidence>
<dbReference type="Proteomes" id="UP000255233">
    <property type="component" value="Unassembled WGS sequence"/>
</dbReference>
<evidence type="ECO:0000259" key="10">
    <source>
        <dbReference type="Pfam" id="PF00675"/>
    </source>
</evidence>
<keyword evidence="7" id="KW-0482">Metalloprotease</keyword>
<evidence type="ECO:0000256" key="4">
    <source>
        <dbReference type="ARBA" id="ARBA00022723"/>
    </source>
</evidence>
<dbReference type="PANTHER" id="PTHR43690">
    <property type="entry name" value="NARDILYSIN"/>
    <property type="match status" value="1"/>
</dbReference>
<evidence type="ECO:0000313" key="13">
    <source>
        <dbReference type="Proteomes" id="UP000255233"/>
    </source>
</evidence>
<organism evidence="12 13">
    <name type="scientific">Rikenella microfusus</name>
    <dbReference type="NCBI Taxonomy" id="28139"/>
    <lineage>
        <taxon>Bacteria</taxon>
        <taxon>Pseudomonadati</taxon>
        <taxon>Bacteroidota</taxon>
        <taxon>Bacteroidia</taxon>
        <taxon>Bacteroidales</taxon>
        <taxon>Rikenellaceae</taxon>
        <taxon>Rikenella</taxon>
    </lineage>
</organism>
<keyword evidence="9" id="KW-0732">Signal</keyword>
<dbReference type="InterPro" id="IPR011765">
    <property type="entry name" value="Pept_M16_N"/>
</dbReference>
<dbReference type="GO" id="GO:0006508">
    <property type="term" value="P:proteolysis"/>
    <property type="evidence" value="ECO:0007669"/>
    <property type="project" value="UniProtKB-KW"/>
</dbReference>
<sequence>MEPQKTTLMKLRRPNLLRALLPVVVLTLTGPVHAQKPAPGETAPVDSSVRVGQLPSGITYYLKHNAKPARRADFHIYYKVGAIQEEESQNGLAHFLEHMAFNGSQHFPGNSMIDWLSTVGVRFGENLNAATGQEQTTYMITNVPLTRPGIVDSALLILHDWAGHIALDTADIDKERGVIIEEWRQGNNAQRRIFEKQAPVLYNNSLYARRNVIGNPEVLKTFKYQELRDFYRKWYRPDLQAFVIVGDFDVDSMERKLRRTMADLKPSAVRTPKATVTVADNERPLVSVTSDPELTATSVQVLFRERPLAERYDGMERIYHEYIRSLAGRMLNERFSELSRRENAPFLGAGGGYGSVVEPFDAFFVGGTAREGEALRTLEALYTEAYRMKRGGFTQSELDRAKTEIMRGTESYFENRNDRKNGEFAGAYMEHFEDGTPYLSPEQDLRITRRVLDAVTLEEVNAVAAEWVRDRNSAILISLPEKAGAALPTEAEVLAVAERVKNARIEAYEDSVQNGELMDVSCLEGAPVVKTEAGKYGSTVLTLKNGVRVVVKPTELKADEVQMNAFQKGGQSTVAEATDLYNLGMLPAYLGLSGVGDFSHTELDKLLTGKIAAVRPSIGSLSQGFSGSCSPKDIETLMQLTYLYYTAPRFERSDWNVLMNQYRSLLPGVVKNPNYILQDSLFRTVYGHNPRVFMQLSEQVLDTVSLERTEQLYRRFFSNADGMTFIFVGNISVDSLRPLAEKYLGSLPARKGKEPQWGDYLVLPVPGRVQNVYGTPLETPKATAIELYTGELPYTMARSINLEAIRYILEMRYTKSIREEKGGTYGVGVSLTYQKVPLPRFAFQIFFETDTTRVGELLPLVEQEIRALSEGGATEEELTKTKEFFLKQYRDGLIHNGTWMGYLTSWYLNDNDRHTDYEAAVRALTSETIRRTAAETFGQDNVCTVVQLPEAESE</sequence>
<evidence type="ECO:0000313" key="12">
    <source>
        <dbReference type="EMBL" id="SUE33454.1"/>
    </source>
</evidence>
<dbReference type="PROSITE" id="PS00143">
    <property type="entry name" value="INSULINASE"/>
    <property type="match status" value="1"/>
</dbReference>
<evidence type="ECO:0000256" key="7">
    <source>
        <dbReference type="ARBA" id="ARBA00023049"/>
    </source>
</evidence>
<keyword evidence="4" id="KW-0479">Metal-binding</keyword>
<proteinExistence type="inferred from homology"/>
<evidence type="ECO:0000256" key="6">
    <source>
        <dbReference type="ARBA" id="ARBA00022833"/>
    </source>
</evidence>
<dbReference type="Pfam" id="PF05193">
    <property type="entry name" value="Peptidase_M16_C"/>
    <property type="match status" value="2"/>
</dbReference>
<keyword evidence="13" id="KW-1185">Reference proteome</keyword>
<dbReference type="Pfam" id="PF00675">
    <property type="entry name" value="Peptidase_M16"/>
    <property type="match status" value="1"/>
</dbReference>
<feature type="domain" description="Peptidase M16 N-terminal" evidence="10">
    <location>
        <begin position="65"/>
        <end position="192"/>
    </location>
</feature>
<dbReference type="GO" id="GO:0004222">
    <property type="term" value="F:metalloendopeptidase activity"/>
    <property type="evidence" value="ECO:0007669"/>
    <property type="project" value="UniProtKB-EC"/>
</dbReference>
<feature type="signal peptide" evidence="9">
    <location>
        <begin position="1"/>
        <end position="34"/>
    </location>
</feature>
<name>A0A379MNZ7_9BACT</name>
<gene>
    <name evidence="12" type="primary">ptrA</name>
    <name evidence="12" type="ORF">NCTC11190_00662</name>
</gene>
<protein>
    <submittedName>
        <fullName evidence="12">Protease 3</fullName>
        <ecNumber evidence="12">3.4.24.55</ecNumber>
    </submittedName>
</protein>
<dbReference type="EC" id="3.4.24.55" evidence="12"/>
<dbReference type="GO" id="GO:0046872">
    <property type="term" value="F:metal ion binding"/>
    <property type="evidence" value="ECO:0007669"/>
    <property type="project" value="UniProtKB-KW"/>
</dbReference>
<dbReference type="AlphaFoldDB" id="A0A379MNZ7"/>
<evidence type="ECO:0000256" key="2">
    <source>
        <dbReference type="ARBA" id="ARBA00007261"/>
    </source>
</evidence>
<keyword evidence="3 12" id="KW-0645">Protease</keyword>
<evidence type="ECO:0000256" key="3">
    <source>
        <dbReference type="ARBA" id="ARBA00022670"/>
    </source>
</evidence>
<reference evidence="12 13" key="1">
    <citation type="submission" date="2018-06" db="EMBL/GenBank/DDBJ databases">
        <authorList>
            <consortium name="Pathogen Informatics"/>
            <person name="Doyle S."/>
        </authorList>
    </citation>
    <scope>NUCLEOTIDE SEQUENCE [LARGE SCALE GENOMIC DNA]</scope>
    <source>
        <strain evidence="12 13">NCTC11190</strain>
    </source>
</reference>
<feature type="domain" description="Peptidase M16 C-terminal" evidence="11">
    <location>
        <begin position="704"/>
        <end position="883"/>
    </location>
</feature>
<dbReference type="InterPro" id="IPR001431">
    <property type="entry name" value="Pept_M16_Zn_BS"/>
</dbReference>